<sequence length="324" mass="35289">MTRRPLSLPASPAHHQTTERLMIKALDQLQRHHSSSSKTHSVAGIGWGGTGILGIACSELEELKRKRRQEQALAKRIKQSRRGEIDSWDVEAGTSATYWSGAAPGIDPSTNDSATGDGVWPCWNSASTPVSDEEWGEDGDYGGDAFDFSELMVADPTQEQCWSDQPSSEVITTIIDHLECHGSPVPLQNTGTDSTAADTTVNDTSMAEAGACHTNPSPMSMSVGSPLPPSSKQVMITPISPTLSSQVPSSVLEEIHAVIKLPDENLHLSLPTFGLNNPRKRQQPDATTADEVQETLPKEYNHKDRDMELTLHMNKKPFVRSCRI</sequence>
<evidence type="ECO:0000313" key="1">
    <source>
        <dbReference type="EMBL" id="KAJ9110260.1"/>
    </source>
</evidence>
<gene>
    <name evidence="1" type="ORF">QFC19_001663</name>
</gene>
<keyword evidence="2" id="KW-1185">Reference proteome</keyword>
<dbReference type="Proteomes" id="UP001241377">
    <property type="component" value="Unassembled WGS sequence"/>
</dbReference>
<protein>
    <submittedName>
        <fullName evidence="1">Uncharacterized protein</fullName>
    </submittedName>
</protein>
<organism evidence="1 2">
    <name type="scientific">Naganishia cerealis</name>
    <dbReference type="NCBI Taxonomy" id="610337"/>
    <lineage>
        <taxon>Eukaryota</taxon>
        <taxon>Fungi</taxon>
        <taxon>Dikarya</taxon>
        <taxon>Basidiomycota</taxon>
        <taxon>Agaricomycotina</taxon>
        <taxon>Tremellomycetes</taxon>
        <taxon>Filobasidiales</taxon>
        <taxon>Filobasidiaceae</taxon>
        <taxon>Naganishia</taxon>
    </lineage>
</organism>
<reference evidence="1" key="1">
    <citation type="submission" date="2023-04" db="EMBL/GenBank/DDBJ databases">
        <title>Draft Genome sequencing of Naganishia species isolated from polar environments using Oxford Nanopore Technology.</title>
        <authorList>
            <person name="Leo P."/>
            <person name="Venkateswaran K."/>
        </authorList>
    </citation>
    <scope>NUCLEOTIDE SEQUENCE</scope>
    <source>
        <strain evidence="1">MNA-CCFEE 5261</strain>
    </source>
</reference>
<evidence type="ECO:0000313" key="2">
    <source>
        <dbReference type="Proteomes" id="UP001241377"/>
    </source>
</evidence>
<comment type="caution">
    <text evidence="1">The sequence shown here is derived from an EMBL/GenBank/DDBJ whole genome shotgun (WGS) entry which is preliminary data.</text>
</comment>
<accession>A0ACC2WES7</accession>
<proteinExistence type="predicted"/>
<dbReference type="EMBL" id="JASBWR010000013">
    <property type="protein sequence ID" value="KAJ9110260.1"/>
    <property type="molecule type" value="Genomic_DNA"/>
</dbReference>
<name>A0ACC2WES7_9TREE</name>